<accession>A0AAE1U7D4</accession>
<dbReference type="Gene3D" id="3.10.10.10">
    <property type="entry name" value="HIV Type 1 Reverse Transcriptase, subunit A, domain 1"/>
    <property type="match status" value="1"/>
</dbReference>
<dbReference type="CDD" id="cd09274">
    <property type="entry name" value="RNase_HI_RT_Ty3"/>
    <property type="match status" value="1"/>
</dbReference>
<evidence type="ECO:0000256" key="3">
    <source>
        <dbReference type="ARBA" id="ARBA00022722"/>
    </source>
</evidence>
<dbReference type="EMBL" id="JAWZYT010001378">
    <property type="protein sequence ID" value="KAK4312827.1"/>
    <property type="molecule type" value="Genomic_DNA"/>
</dbReference>
<sequence>MTYPLSFTHYKWNKKPKHLKKKGGECWVELSTNNDDDEEKNHKLMEYKCPYDLPEFPQLQLTVKCPDNVEQCATINFCNTESEATTVKTPTNCDVMNIPHLRGYMEPLHHNHHNNNNNNNNNTMIMMMKEVVLEAEIVLTPPPSTERNREAQSVMKTNFDKKSENRMFKVGDRVLLLLPTYKTPLQAKYEGPYEVIRECGSNRYIIKTPGRRKTERQVHANNMKLYRQRPVAMTVQGDKQREEDCFNPTVAVMKNSIILANPESTLQHLDPEKAEDIRCLLRKFQEVFQDVPQRCVVASHDVVLLKDSTPIKQAPYRVNPTKREVIRQEVKFLIDHGLAEPSSSEWASPCLLVPKPDGTYRMCTDYRRVNLVSRSDSYPLPTIQGILDDLGTSTYLTKLDLLKGYYQLKNLLITKPVLKCPDFNRRFEVQVDASDAGAGAFLLQEADGEEKILHPVCYMSHKFKPHQRSYSTVEKELLALILALEKWDVYLGQAKPILVYSDHSPLQFLMRMKNKNQRLTRWALFLQKYDLTVKHISGKQNVIADMLSRVN</sequence>
<comment type="caution">
    <text evidence="8">The sequence shown here is derived from an EMBL/GenBank/DDBJ whole genome shotgun (WGS) entry which is preliminary data.</text>
</comment>
<evidence type="ECO:0000313" key="9">
    <source>
        <dbReference type="Proteomes" id="UP001292094"/>
    </source>
</evidence>
<keyword evidence="6" id="KW-0695">RNA-directed DNA polymerase</keyword>
<keyword evidence="5" id="KW-0378">Hydrolase</keyword>
<name>A0AAE1U7D4_9EUCA</name>
<dbReference type="PANTHER" id="PTHR37984">
    <property type="entry name" value="PROTEIN CBG26694"/>
    <property type="match status" value="1"/>
</dbReference>
<keyword evidence="4" id="KW-0255">Endonuclease</keyword>
<evidence type="ECO:0000256" key="2">
    <source>
        <dbReference type="ARBA" id="ARBA00022695"/>
    </source>
</evidence>
<dbReference type="AlphaFoldDB" id="A0AAE1U7D4"/>
<keyword evidence="2" id="KW-0548">Nucleotidyltransferase</keyword>
<evidence type="ECO:0000256" key="1">
    <source>
        <dbReference type="ARBA" id="ARBA00022679"/>
    </source>
</evidence>
<dbReference type="Pfam" id="PF17917">
    <property type="entry name" value="RT_RNaseH"/>
    <property type="match status" value="1"/>
</dbReference>
<dbReference type="GO" id="GO:0003964">
    <property type="term" value="F:RNA-directed DNA polymerase activity"/>
    <property type="evidence" value="ECO:0007669"/>
    <property type="project" value="UniProtKB-KW"/>
</dbReference>
<evidence type="ECO:0000256" key="6">
    <source>
        <dbReference type="ARBA" id="ARBA00022918"/>
    </source>
</evidence>
<dbReference type="InterPro" id="IPR043502">
    <property type="entry name" value="DNA/RNA_pol_sf"/>
</dbReference>
<organism evidence="8 9">
    <name type="scientific">Petrolisthes manimaculis</name>
    <dbReference type="NCBI Taxonomy" id="1843537"/>
    <lineage>
        <taxon>Eukaryota</taxon>
        <taxon>Metazoa</taxon>
        <taxon>Ecdysozoa</taxon>
        <taxon>Arthropoda</taxon>
        <taxon>Crustacea</taxon>
        <taxon>Multicrustacea</taxon>
        <taxon>Malacostraca</taxon>
        <taxon>Eumalacostraca</taxon>
        <taxon>Eucarida</taxon>
        <taxon>Decapoda</taxon>
        <taxon>Pleocyemata</taxon>
        <taxon>Anomura</taxon>
        <taxon>Galatheoidea</taxon>
        <taxon>Porcellanidae</taxon>
        <taxon>Petrolisthes</taxon>
    </lineage>
</organism>
<dbReference type="GO" id="GO:0016787">
    <property type="term" value="F:hydrolase activity"/>
    <property type="evidence" value="ECO:0007669"/>
    <property type="project" value="UniProtKB-KW"/>
</dbReference>
<keyword evidence="3" id="KW-0540">Nuclease</keyword>
<dbReference type="SUPFAM" id="SSF56672">
    <property type="entry name" value="DNA/RNA polymerases"/>
    <property type="match status" value="1"/>
</dbReference>
<dbReference type="InterPro" id="IPR041373">
    <property type="entry name" value="RT_RNaseH"/>
</dbReference>
<evidence type="ECO:0000256" key="4">
    <source>
        <dbReference type="ARBA" id="ARBA00022759"/>
    </source>
</evidence>
<keyword evidence="1" id="KW-0808">Transferase</keyword>
<dbReference type="GO" id="GO:0004519">
    <property type="term" value="F:endonuclease activity"/>
    <property type="evidence" value="ECO:0007669"/>
    <property type="project" value="UniProtKB-KW"/>
</dbReference>
<gene>
    <name evidence="8" type="ORF">Pmani_015838</name>
</gene>
<dbReference type="Gene3D" id="3.10.20.370">
    <property type="match status" value="1"/>
</dbReference>
<evidence type="ECO:0000313" key="8">
    <source>
        <dbReference type="EMBL" id="KAK4312827.1"/>
    </source>
</evidence>
<dbReference type="Proteomes" id="UP001292094">
    <property type="component" value="Unassembled WGS sequence"/>
</dbReference>
<dbReference type="InterPro" id="IPR050951">
    <property type="entry name" value="Retrovirus_Pol_polyprotein"/>
</dbReference>
<dbReference type="PANTHER" id="PTHR37984:SF5">
    <property type="entry name" value="PROTEIN NYNRIN-LIKE"/>
    <property type="match status" value="1"/>
</dbReference>
<keyword evidence="9" id="KW-1185">Reference proteome</keyword>
<protein>
    <recommendedName>
        <fullName evidence="7">Reverse transcriptase RNase H-like domain-containing protein</fullName>
    </recommendedName>
</protein>
<reference evidence="8" key="1">
    <citation type="submission" date="2023-11" db="EMBL/GenBank/DDBJ databases">
        <title>Genome assemblies of two species of porcelain crab, Petrolisthes cinctipes and Petrolisthes manimaculis (Anomura: Porcellanidae).</title>
        <authorList>
            <person name="Angst P."/>
        </authorList>
    </citation>
    <scope>NUCLEOTIDE SEQUENCE</scope>
    <source>
        <strain evidence="8">PB745_02</strain>
        <tissue evidence="8">Gill</tissue>
    </source>
</reference>
<evidence type="ECO:0000256" key="5">
    <source>
        <dbReference type="ARBA" id="ARBA00022801"/>
    </source>
</evidence>
<evidence type="ECO:0000259" key="7">
    <source>
        <dbReference type="Pfam" id="PF17917"/>
    </source>
</evidence>
<feature type="domain" description="Reverse transcriptase RNase H-like" evidence="7">
    <location>
        <begin position="422"/>
        <end position="529"/>
    </location>
</feature>
<proteinExistence type="predicted"/>